<comment type="caution">
    <text evidence="2">The sequence shown here is derived from an EMBL/GenBank/DDBJ whole genome shotgun (WGS) entry which is preliminary data.</text>
</comment>
<evidence type="ECO:0000259" key="1">
    <source>
        <dbReference type="PROSITE" id="PS50206"/>
    </source>
</evidence>
<name>A0A839A3W9_9LACT</name>
<dbReference type="PROSITE" id="PS50206">
    <property type="entry name" value="RHODANESE_3"/>
    <property type="match status" value="1"/>
</dbReference>
<dbReference type="InterPro" id="IPR050229">
    <property type="entry name" value="GlpE_sulfurtransferase"/>
</dbReference>
<dbReference type="Proteomes" id="UP000571018">
    <property type="component" value="Unassembled WGS sequence"/>
</dbReference>
<evidence type="ECO:0000313" key="3">
    <source>
        <dbReference type="Proteomes" id="UP000571018"/>
    </source>
</evidence>
<feature type="domain" description="Rhodanese" evidence="1">
    <location>
        <begin position="15"/>
        <end position="99"/>
    </location>
</feature>
<dbReference type="InterPro" id="IPR036873">
    <property type="entry name" value="Rhodanese-like_dom_sf"/>
</dbReference>
<evidence type="ECO:0000313" key="2">
    <source>
        <dbReference type="EMBL" id="MBA5728926.1"/>
    </source>
</evidence>
<protein>
    <submittedName>
        <fullName evidence="2">Rhodanese-like domain-containing protein</fullName>
    </submittedName>
</protein>
<gene>
    <name evidence="2" type="ORF">HW423_03900</name>
</gene>
<organism evidence="2 3">
    <name type="scientific">Ruoffia halotolerans</name>
    <dbReference type="NCBI Taxonomy" id="2748684"/>
    <lineage>
        <taxon>Bacteria</taxon>
        <taxon>Bacillati</taxon>
        <taxon>Bacillota</taxon>
        <taxon>Bacilli</taxon>
        <taxon>Lactobacillales</taxon>
        <taxon>Aerococcaceae</taxon>
        <taxon>Ruoffia</taxon>
    </lineage>
</organism>
<dbReference type="SMART" id="SM00450">
    <property type="entry name" value="RHOD"/>
    <property type="match status" value="1"/>
</dbReference>
<sequence>MHSNIDIASFYNKAQAESLIILDVRNTDEHEIERVPNSVNIPLDYLPKHTEALKEDETYYVICKSGKRSEKACQFLSEHGFKTVRVEGGIQSWPGELEQSNDFTALL</sequence>
<reference evidence="2 3" key="1">
    <citation type="submission" date="2020-06" db="EMBL/GenBank/DDBJ databases">
        <title>Reclassification of Facklamia ignava, Facklamia soureckii and Facklami tabacinasalis as Falseniella iganva gen. nov., comb. nov., Hutsoniella ignava gen. nov., comb. nov., and Ruoffia tabacinasalis gen. nov., comb. nov and description of Ruoffia haltotolerans sp. nov., isolated from hypersaline Inland Sea of Qatar.</title>
        <authorList>
            <person name="Fotedar R."/>
            <person name="Sankaranarayanan K."/>
            <person name="Lawson P."/>
            <person name="Caldwell M."/>
            <person name="Zeyara A."/>
            <person name="Al Malki A."/>
            <person name="Ali M."/>
        </authorList>
    </citation>
    <scope>NUCLEOTIDE SEQUENCE [LARGE SCALE GENOMIC DNA]</scope>
    <source>
        <strain evidence="2 3">INB8</strain>
    </source>
</reference>
<dbReference type="PANTHER" id="PTHR43031">
    <property type="entry name" value="FAD-DEPENDENT OXIDOREDUCTASE"/>
    <property type="match status" value="1"/>
</dbReference>
<dbReference type="PANTHER" id="PTHR43031:SF17">
    <property type="entry name" value="SULFURTRANSFERASE YTWF-RELATED"/>
    <property type="match status" value="1"/>
</dbReference>
<dbReference type="EMBL" id="JACAOA010000007">
    <property type="protein sequence ID" value="MBA5728926.1"/>
    <property type="molecule type" value="Genomic_DNA"/>
</dbReference>
<dbReference type="CDD" id="cd00158">
    <property type="entry name" value="RHOD"/>
    <property type="match status" value="1"/>
</dbReference>
<dbReference type="Pfam" id="PF00581">
    <property type="entry name" value="Rhodanese"/>
    <property type="match status" value="1"/>
</dbReference>
<dbReference type="SUPFAM" id="SSF52821">
    <property type="entry name" value="Rhodanese/Cell cycle control phosphatase"/>
    <property type="match status" value="1"/>
</dbReference>
<dbReference type="RefSeq" id="WP_218930643.1">
    <property type="nucleotide sequence ID" value="NZ_JACAOA010000007.1"/>
</dbReference>
<dbReference type="AlphaFoldDB" id="A0A839A3W9"/>
<accession>A0A839A3W9</accession>
<dbReference type="InterPro" id="IPR001763">
    <property type="entry name" value="Rhodanese-like_dom"/>
</dbReference>
<dbReference type="Gene3D" id="3.40.250.10">
    <property type="entry name" value="Rhodanese-like domain"/>
    <property type="match status" value="1"/>
</dbReference>
<keyword evidence="3" id="KW-1185">Reference proteome</keyword>
<proteinExistence type="predicted"/>